<dbReference type="RefSeq" id="WP_138597284.1">
    <property type="nucleotide sequence ID" value="NZ_PNCK01000042.1"/>
</dbReference>
<dbReference type="EMBL" id="PNCL01000008">
    <property type="protein sequence ID" value="TMP62362.1"/>
    <property type="molecule type" value="Genomic_DNA"/>
</dbReference>
<dbReference type="EMBL" id="PNCK01000042">
    <property type="protein sequence ID" value="TMP42168.1"/>
    <property type="molecule type" value="Genomic_DNA"/>
</dbReference>
<accession>A0A5S3XWH9</accession>
<organism evidence="2 4">
    <name type="scientific">Pseudoalteromonas citrea</name>
    <dbReference type="NCBI Taxonomy" id="43655"/>
    <lineage>
        <taxon>Bacteria</taxon>
        <taxon>Pseudomonadati</taxon>
        <taxon>Pseudomonadota</taxon>
        <taxon>Gammaproteobacteria</taxon>
        <taxon>Alteromonadales</taxon>
        <taxon>Pseudoalteromonadaceae</taxon>
        <taxon>Pseudoalteromonas</taxon>
    </lineage>
</organism>
<dbReference type="Proteomes" id="UP000307706">
    <property type="component" value="Unassembled WGS sequence"/>
</dbReference>
<evidence type="ECO:0000313" key="4">
    <source>
        <dbReference type="Proteomes" id="UP000307706"/>
    </source>
</evidence>
<dbReference type="OrthoDB" id="9876042at2"/>
<name>A0A5S3XWH9_9GAMM</name>
<proteinExistence type="predicted"/>
<reference evidence="4" key="2">
    <citation type="submission" date="2019-06" db="EMBL/GenBank/DDBJ databases">
        <title>Co-occurence of chitin degradation, pigmentation and bioactivity in marine Pseudoalteromonas.</title>
        <authorList>
            <person name="Sonnenschein E.C."/>
            <person name="Bech P.K."/>
        </authorList>
    </citation>
    <scope>NUCLEOTIDE SEQUENCE [LARGE SCALE GENOMIC DNA]</scope>
    <source>
        <strain evidence="4">S2231</strain>
    </source>
</reference>
<gene>
    <name evidence="2" type="ORF">CWB96_01535</name>
    <name evidence="1" type="ORF">CWB97_12530</name>
</gene>
<dbReference type="Proteomes" id="UP000305730">
    <property type="component" value="Unassembled WGS sequence"/>
</dbReference>
<protein>
    <submittedName>
        <fullName evidence="2">Uncharacterized protein</fullName>
    </submittedName>
</protein>
<comment type="caution">
    <text evidence="2">The sequence shown here is derived from an EMBL/GenBank/DDBJ whole genome shotgun (WGS) entry which is preliminary data.</text>
</comment>
<reference evidence="2" key="3">
    <citation type="submission" date="2019-09" db="EMBL/GenBank/DDBJ databases">
        <title>Co-occurence of chitin degradation, pigmentation and bioactivity in marine Pseudoalteromonas.</title>
        <authorList>
            <person name="Sonnenschein E.C."/>
            <person name="Bech P.K."/>
        </authorList>
    </citation>
    <scope>NUCLEOTIDE SEQUENCE</scope>
    <source>
        <strain evidence="2">S2231</strain>
        <strain evidence="1 3">S2233</strain>
    </source>
</reference>
<keyword evidence="3" id="KW-1185">Reference proteome</keyword>
<dbReference type="AlphaFoldDB" id="A0A5S3XWH9"/>
<evidence type="ECO:0000313" key="2">
    <source>
        <dbReference type="EMBL" id="TMP62362.1"/>
    </source>
</evidence>
<sequence length="61" mass="6818">MKMNLAPYKKYAIINLALIFAWFISLSSSGITVSKSDPNCGFISEAKSMDICYKLHGKTRN</sequence>
<evidence type="ECO:0000313" key="1">
    <source>
        <dbReference type="EMBL" id="TMP42168.1"/>
    </source>
</evidence>
<reference evidence="2 4" key="1">
    <citation type="submission" date="2017-12" db="EMBL/GenBank/DDBJ databases">
        <authorList>
            <person name="Paulsen S."/>
            <person name="Gram L.K."/>
        </authorList>
    </citation>
    <scope>NUCLEOTIDE SEQUENCE [LARGE SCALE GENOMIC DNA]</scope>
    <source>
        <strain evidence="2 4">S2231</strain>
        <strain evidence="1">S2233</strain>
    </source>
</reference>
<evidence type="ECO:0000313" key="3">
    <source>
        <dbReference type="Proteomes" id="UP000305730"/>
    </source>
</evidence>